<dbReference type="CDD" id="cd01038">
    <property type="entry name" value="Endonuclease_DUF559"/>
    <property type="match status" value="1"/>
</dbReference>
<dbReference type="InterPro" id="IPR011335">
    <property type="entry name" value="Restrct_endonuc-II-like"/>
</dbReference>
<dbReference type="Proteomes" id="UP001335183">
    <property type="component" value="Chromosome"/>
</dbReference>
<dbReference type="PANTHER" id="PTHR38590">
    <property type="entry name" value="BLL0828 PROTEIN"/>
    <property type="match status" value="1"/>
</dbReference>
<dbReference type="PANTHER" id="PTHR38590:SF1">
    <property type="entry name" value="BLL0828 PROTEIN"/>
    <property type="match status" value="1"/>
</dbReference>
<evidence type="ECO:0000256" key="1">
    <source>
        <dbReference type="SAM" id="MobiDB-lite"/>
    </source>
</evidence>
<feature type="domain" description="DUF559" evidence="2">
    <location>
        <begin position="1"/>
        <end position="96"/>
    </location>
</feature>
<keyword evidence="3" id="KW-0378">Hydrolase</keyword>
<dbReference type="InterPro" id="IPR047216">
    <property type="entry name" value="Endonuclease_DUF559_bact"/>
</dbReference>
<protein>
    <submittedName>
        <fullName evidence="3">Endonuclease domain-containing protein</fullName>
    </submittedName>
</protein>
<dbReference type="EMBL" id="CP144918">
    <property type="protein sequence ID" value="WWA48664.1"/>
    <property type="molecule type" value="Genomic_DNA"/>
</dbReference>
<sequence>MTLPERLLWSRLRKNPEGIKFRRQHPLGEYVVDFFCSRARTVIEIDGIAHDMGDRPSRDARRDAALSGMGFRIFRIPASEVLEDFDAVADAIFRACRDVPPPSALRAATSPGGGGVFRQEYSQNTSPIGGGGPPPSGGGGGGL</sequence>
<dbReference type="Pfam" id="PF04480">
    <property type="entry name" value="DUF559"/>
    <property type="match status" value="1"/>
</dbReference>
<evidence type="ECO:0000313" key="3">
    <source>
        <dbReference type="EMBL" id="WWA48664.1"/>
    </source>
</evidence>
<dbReference type="SUPFAM" id="SSF52980">
    <property type="entry name" value="Restriction endonuclease-like"/>
    <property type="match status" value="1"/>
</dbReference>
<evidence type="ECO:0000259" key="2">
    <source>
        <dbReference type="Pfam" id="PF04480"/>
    </source>
</evidence>
<name>A0ABZ2D958_9SPHN</name>
<organism evidence="3 4">
    <name type="scientific">Pelagerythrobacter marensis</name>
    <dbReference type="NCBI Taxonomy" id="543877"/>
    <lineage>
        <taxon>Bacteria</taxon>
        <taxon>Pseudomonadati</taxon>
        <taxon>Pseudomonadota</taxon>
        <taxon>Alphaproteobacteria</taxon>
        <taxon>Sphingomonadales</taxon>
        <taxon>Erythrobacteraceae</taxon>
        <taxon>Pelagerythrobacter</taxon>
    </lineage>
</organism>
<proteinExistence type="predicted"/>
<keyword evidence="3" id="KW-0540">Nuclease</keyword>
<reference evidence="3 4" key="1">
    <citation type="submission" date="2024-02" db="EMBL/GenBank/DDBJ databases">
        <title>The whole genome sequence of five bacterial samples isolated from Abu Dhabi Sabkha-shore region.</title>
        <authorList>
            <person name="Sudalaimuthuasari N."/>
            <person name="Sarfraz B."/>
            <person name="Tuyisabe J.D."/>
            <person name="Mugisha Ntwali L.D.M."/>
            <person name="Ali A.I.A.A."/>
            <person name="Almansoori S.Z.A."/>
            <person name="Alajami H.S.A."/>
            <person name="Almeqbaali A.A.S."/>
            <person name="Kundu B."/>
            <person name="Saeed E.E."/>
            <person name="Sukumarinath V."/>
            <person name="Mishra A.K."/>
            <person name="Hazzouri K.M."/>
            <person name="Almaskari R."/>
            <person name="Sharma A.K."/>
            <person name="Amiri K.M.A."/>
        </authorList>
    </citation>
    <scope>NUCLEOTIDE SEQUENCE [LARGE SCALE GENOMIC DNA]</scope>
    <source>
        <strain evidence="4">kcgeb_sd</strain>
    </source>
</reference>
<keyword evidence="3" id="KW-0255">Endonuclease</keyword>
<dbReference type="GO" id="GO:0004519">
    <property type="term" value="F:endonuclease activity"/>
    <property type="evidence" value="ECO:0007669"/>
    <property type="project" value="UniProtKB-KW"/>
</dbReference>
<evidence type="ECO:0000313" key="4">
    <source>
        <dbReference type="Proteomes" id="UP001335183"/>
    </source>
</evidence>
<dbReference type="InterPro" id="IPR007569">
    <property type="entry name" value="DUF559"/>
</dbReference>
<keyword evidence="4" id="KW-1185">Reference proteome</keyword>
<dbReference type="Gene3D" id="3.40.960.10">
    <property type="entry name" value="VSR Endonuclease"/>
    <property type="match status" value="1"/>
</dbReference>
<gene>
    <name evidence="3" type="ORF">V5F89_08885</name>
</gene>
<feature type="region of interest" description="Disordered" evidence="1">
    <location>
        <begin position="104"/>
        <end position="143"/>
    </location>
</feature>
<accession>A0ABZ2D958</accession>